<dbReference type="Proteomes" id="UP000239589">
    <property type="component" value="Unassembled WGS sequence"/>
</dbReference>
<keyword evidence="1" id="KW-1133">Transmembrane helix</keyword>
<sequence>MPSGAFLIILGVTTSILVGLSGFIGKAVMALPPIDDIPEEILRTEIILEARSPIDGKKLTAAEYAQLQTQMQTNPPPRLNPKIRDQIFLLQLRKVLLQIFPFLNI</sequence>
<dbReference type="OrthoDB" id="515557at2"/>
<name>A0A2S6CPW5_9CYAN</name>
<keyword evidence="1" id="KW-0472">Membrane</keyword>
<reference evidence="2 3" key="1">
    <citation type="submission" date="2018-02" db="EMBL/GenBank/DDBJ databases">
        <title>Discovery of a pederin family compound in a non-symbiotic bloom-forming cyanobacterium.</title>
        <authorList>
            <person name="Kust A."/>
            <person name="Mares J."/>
            <person name="Jokela J."/>
            <person name="Urajova P."/>
            <person name="Hajek J."/>
            <person name="Saurav K."/>
            <person name="Voracova K."/>
            <person name="Fewer D.P."/>
            <person name="Haapaniemi E."/>
            <person name="Permi P."/>
            <person name="Rehakova K."/>
            <person name="Sivonen K."/>
            <person name="Hrouzek P."/>
        </authorList>
    </citation>
    <scope>NUCLEOTIDE SEQUENCE [LARGE SCALE GENOMIC DNA]</scope>
    <source>
        <strain evidence="2 3">CHARLIE-1</strain>
    </source>
</reference>
<comment type="caution">
    <text evidence="2">The sequence shown here is derived from an EMBL/GenBank/DDBJ whole genome shotgun (WGS) entry which is preliminary data.</text>
</comment>
<evidence type="ECO:0000256" key="1">
    <source>
        <dbReference type="SAM" id="Phobius"/>
    </source>
</evidence>
<dbReference type="EMBL" id="PGEM01000179">
    <property type="protein sequence ID" value="PPJ61737.1"/>
    <property type="molecule type" value="Genomic_DNA"/>
</dbReference>
<evidence type="ECO:0000313" key="2">
    <source>
        <dbReference type="EMBL" id="PPJ61737.1"/>
    </source>
</evidence>
<organism evidence="2 3">
    <name type="scientific">Cuspidothrix issatschenkoi CHARLIE-1</name>
    <dbReference type="NCBI Taxonomy" id="2052836"/>
    <lineage>
        <taxon>Bacteria</taxon>
        <taxon>Bacillati</taxon>
        <taxon>Cyanobacteriota</taxon>
        <taxon>Cyanophyceae</taxon>
        <taxon>Nostocales</taxon>
        <taxon>Aphanizomenonaceae</taxon>
        <taxon>Cuspidothrix</taxon>
    </lineage>
</organism>
<accession>A0A2S6CPW5</accession>
<protein>
    <recommendedName>
        <fullName evidence="4">Glutathione S-transferase</fullName>
    </recommendedName>
</protein>
<keyword evidence="3" id="KW-1185">Reference proteome</keyword>
<feature type="transmembrane region" description="Helical" evidence="1">
    <location>
        <begin position="6"/>
        <end position="24"/>
    </location>
</feature>
<proteinExistence type="predicted"/>
<dbReference type="AlphaFoldDB" id="A0A2S6CPW5"/>
<evidence type="ECO:0008006" key="4">
    <source>
        <dbReference type="Google" id="ProtNLM"/>
    </source>
</evidence>
<evidence type="ECO:0000313" key="3">
    <source>
        <dbReference type="Proteomes" id="UP000239589"/>
    </source>
</evidence>
<gene>
    <name evidence="2" type="ORF">CUN59_19315</name>
</gene>
<keyword evidence="1" id="KW-0812">Transmembrane</keyword>